<keyword evidence="1" id="KW-0677">Repeat</keyword>
<sequence length="624" mass="70456">MQYQTVPKTDAQPLQLKIKEGMTCLQTKQYDKAAAIYKSVVKKLPKSPELQNLLGTAYQGQQRYGKAADCFRKSLKLTGQNSATLISLARCQFLAGESAEKVLDTLDAAVALDPERMETVALKVDVMVKAGRYADAFELIKRHAATDTPDIVFLRYCVSAFAKVEQRKAACAFLNRMIELDPDTVTHYADRAWLRISDEDYFTCFDELSQALLRFPADLNLSLLFSELLLRLSRHHEALKYIEYYTKNVPDSGMGHLIHAHILNQLERYDEAYDAIVLAEEHRAEKAEQLKWIKSNIELARGNLKEGWELHPARFHEKGAKWWDYPAPLWNGEDLTDKAILIWSDQGLGDTIKSTTMLSDLKQMAGKVILETNPRFVPFFSQALEGIECRRIGGSPGQNSAPQDDPDRDYDFVSNTTDIARFLRPSLASFDKLRCPSIRFDREKSLGFMERLPGAADKPVIGLCWRSKKMEAYRARYYMTAEQMCAIVESEDAVFLNLQYLAHPPELKALSSVPGRAFHHFEDVDLYNDLGSVASLIAICDVVISANTNIADLAGVMDVPCVRFGGTSVPLTLGKDYVPWSPSVTFVRVDERELAHHMIPTILEKTHGYLKDVFPQAKKKRLAI</sequence>
<evidence type="ECO:0000256" key="1">
    <source>
        <dbReference type="ARBA" id="ARBA00022737"/>
    </source>
</evidence>
<dbReference type="SUPFAM" id="SSF53756">
    <property type="entry name" value="UDP-Glycosyltransferase/glycogen phosphorylase"/>
    <property type="match status" value="1"/>
</dbReference>
<protein>
    <submittedName>
        <fullName evidence="4">Tetratricopeptide repeat protein</fullName>
    </submittedName>
</protein>
<organism evidence="4 5">
    <name type="scientific">Roseibium aggregatum</name>
    <dbReference type="NCBI Taxonomy" id="187304"/>
    <lineage>
        <taxon>Bacteria</taxon>
        <taxon>Pseudomonadati</taxon>
        <taxon>Pseudomonadota</taxon>
        <taxon>Alphaproteobacteria</taxon>
        <taxon>Hyphomicrobiales</taxon>
        <taxon>Stappiaceae</taxon>
        <taxon>Roseibium</taxon>
    </lineage>
</organism>
<dbReference type="Gene3D" id="3.40.50.2000">
    <property type="entry name" value="Glycogen Phosphorylase B"/>
    <property type="match status" value="1"/>
</dbReference>
<dbReference type="AlphaFoldDB" id="A0A939J4P0"/>
<name>A0A939J4P0_9HYPH</name>
<evidence type="ECO:0000256" key="3">
    <source>
        <dbReference type="PROSITE-ProRule" id="PRU00339"/>
    </source>
</evidence>
<dbReference type="InterPro" id="IPR011990">
    <property type="entry name" value="TPR-like_helical_dom_sf"/>
</dbReference>
<reference evidence="4" key="1">
    <citation type="submission" date="2020-12" db="EMBL/GenBank/DDBJ databases">
        <title>Oil enriched cultivation method for isolating marine PHA-producing bacteria.</title>
        <authorList>
            <person name="Zheng W."/>
            <person name="Yu S."/>
            <person name="Huang Y."/>
        </authorList>
    </citation>
    <scope>NUCLEOTIDE SEQUENCE</scope>
    <source>
        <strain evidence="4">SY-2-12</strain>
    </source>
</reference>
<evidence type="ECO:0000313" key="4">
    <source>
        <dbReference type="EMBL" id="MBN9670904.1"/>
    </source>
</evidence>
<evidence type="ECO:0000313" key="5">
    <source>
        <dbReference type="Proteomes" id="UP000664096"/>
    </source>
</evidence>
<dbReference type="PROSITE" id="PS50005">
    <property type="entry name" value="TPR"/>
    <property type="match status" value="1"/>
</dbReference>
<dbReference type="EMBL" id="JAEKJZ010000001">
    <property type="protein sequence ID" value="MBN9670904.1"/>
    <property type="molecule type" value="Genomic_DNA"/>
</dbReference>
<dbReference type="Proteomes" id="UP000664096">
    <property type="component" value="Unassembled WGS sequence"/>
</dbReference>
<gene>
    <name evidence="4" type="ORF">JF539_11205</name>
</gene>
<dbReference type="SMART" id="SM00028">
    <property type="entry name" value="TPR"/>
    <property type="match status" value="2"/>
</dbReference>
<evidence type="ECO:0000256" key="2">
    <source>
        <dbReference type="ARBA" id="ARBA00022803"/>
    </source>
</evidence>
<keyword evidence="2 3" id="KW-0802">TPR repeat</keyword>
<dbReference type="Gene3D" id="1.25.40.10">
    <property type="entry name" value="Tetratricopeptide repeat domain"/>
    <property type="match status" value="1"/>
</dbReference>
<dbReference type="Pfam" id="PF13432">
    <property type="entry name" value="TPR_16"/>
    <property type="match status" value="1"/>
</dbReference>
<dbReference type="RefSeq" id="WP_207140469.1">
    <property type="nucleotide sequence ID" value="NZ_JAEKJZ010000001.1"/>
</dbReference>
<proteinExistence type="predicted"/>
<dbReference type="InterPro" id="IPR019734">
    <property type="entry name" value="TPR_rpt"/>
</dbReference>
<dbReference type="InterPro" id="IPR051685">
    <property type="entry name" value="Ycf3/AcsC/BcsC/TPR_MFPF"/>
</dbReference>
<dbReference type="PANTHER" id="PTHR44943:SF8">
    <property type="entry name" value="TPR REPEAT-CONTAINING PROTEIN MJ0263"/>
    <property type="match status" value="1"/>
</dbReference>
<accession>A0A939J4P0</accession>
<dbReference type="PANTHER" id="PTHR44943">
    <property type="entry name" value="CELLULOSE SYNTHASE OPERON PROTEIN C"/>
    <property type="match status" value="1"/>
</dbReference>
<comment type="caution">
    <text evidence="4">The sequence shown here is derived from an EMBL/GenBank/DDBJ whole genome shotgun (WGS) entry which is preliminary data.</text>
</comment>
<feature type="repeat" description="TPR" evidence="3">
    <location>
        <begin position="48"/>
        <end position="81"/>
    </location>
</feature>
<dbReference type="SUPFAM" id="SSF48452">
    <property type="entry name" value="TPR-like"/>
    <property type="match status" value="2"/>
</dbReference>